<reference evidence="2" key="1">
    <citation type="submission" date="2021-01" db="EMBL/GenBank/DDBJ databases">
        <authorList>
            <person name="Corre E."/>
            <person name="Pelletier E."/>
            <person name="Niang G."/>
            <person name="Scheremetjew M."/>
            <person name="Finn R."/>
            <person name="Kale V."/>
            <person name="Holt S."/>
            <person name="Cochrane G."/>
            <person name="Meng A."/>
            <person name="Brown T."/>
            <person name="Cohen L."/>
        </authorList>
    </citation>
    <scope>NUCLEOTIDE SEQUENCE</scope>
    <source>
        <strain evidence="2">SL-175</strain>
    </source>
</reference>
<dbReference type="EMBL" id="HBFC01001568">
    <property type="protein sequence ID" value="CAD8698136.1"/>
    <property type="molecule type" value="Transcribed_RNA"/>
</dbReference>
<feature type="region of interest" description="Disordered" evidence="1">
    <location>
        <begin position="158"/>
        <end position="187"/>
    </location>
</feature>
<organism evidence="2">
    <name type="scientific">Mantoniella antarctica</name>
    <dbReference type="NCBI Taxonomy" id="81844"/>
    <lineage>
        <taxon>Eukaryota</taxon>
        <taxon>Viridiplantae</taxon>
        <taxon>Chlorophyta</taxon>
        <taxon>Mamiellophyceae</taxon>
        <taxon>Mamiellales</taxon>
        <taxon>Mamiellaceae</taxon>
        <taxon>Mantoniella</taxon>
    </lineage>
</organism>
<proteinExistence type="predicted"/>
<sequence>MSLPAELRATQQSSNPTQQAHNPTQQPNNPTQQAPPAQLYKSPQQKQRLQQILKRYFDTPEVKSGMARLSTDDKQVHLKNVMRCVQATLSKVEQAIAAKQAAAGGAAVTGLGDAALVQHVSMLVPKMLQKAGMAITGGGAGALGAAATSARSAAVGASAGGQGMEGGGDNIQQGGAPGAPVISPAQSAVRQQQQQRIAAVGAEQMAVYWSRLGVLRAAYLPRLRQTFELAKKRTFDATAAKRAEQVLAWMSNMLLPMLQQTETVPFGGARFTPEELNILEDQIKRLMSMTSGTAARTAAAAAAGAGPAVVMQGVTGGVQAVPTASITEPSTHVQEGGGIKRERSAEAGVEADAAATTGAPKKVKLEPDPAGAEVEQENAVDIDASRGPIIRGPSAFAHLLSCALDTASQQAQPTPPTLHSLRALTLQTPPTPPPHASSELCQQKHRDRALVQTQDQDQDVNEGRKAATAPALSVFLATSGSGVSAPALAMVFQSYDPGYFLPRSEMTRRIFEEDVSTAAAATGAESTTGPLWQLWDEIVSGA</sequence>
<feature type="region of interest" description="Disordered" evidence="1">
    <location>
        <begin position="1"/>
        <end position="45"/>
    </location>
</feature>
<gene>
    <name evidence="2" type="ORF">MANT1106_LOCUS817</name>
</gene>
<dbReference type="AlphaFoldDB" id="A0A7S0S6Q6"/>
<evidence type="ECO:0000313" key="2">
    <source>
        <dbReference type="EMBL" id="CAD8698136.1"/>
    </source>
</evidence>
<feature type="compositionally biased region" description="Gly residues" evidence="1">
    <location>
        <begin position="158"/>
        <end position="169"/>
    </location>
</feature>
<protein>
    <submittedName>
        <fullName evidence="2">Uncharacterized protein</fullName>
    </submittedName>
</protein>
<feature type="compositionally biased region" description="Low complexity" evidence="1">
    <location>
        <begin position="15"/>
        <end position="45"/>
    </location>
</feature>
<evidence type="ECO:0000256" key="1">
    <source>
        <dbReference type="SAM" id="MobiDB-lite"/>
    </source>
</evidence>
<feature type="region of interest" description="Disordered" evidence="1">
    <location>
        <begin position="424"/>
        <end position="461"/>
    </location>
</feature>
<feature type="region of interest" description="Disordered" evidence="1">
    <location>
        <begin position="353"/>
        <end position="372"/>
    </location>
</feature>
<accession>A0A7S0S6Q6</accession>
<name>A0A7S0S6Q6_9CHLO</name>